<dbReference type="STRING" id="45074.Lsan_2922"/>
<keyword evidence="2" id="KW-0442">Lipid degradation</keyword>
<protein>
    <submittedName>
        <fullName evidence="4">Isoform II</fullName>
    </submittedName>
</protein>
<organism evidence="4 5">
    <name type="scientific">Legionella santicrucis</name>
    <dbReference type="NCBI Taxonomy" id="45074"/>
    <lineage>
        <taxon>Bacteria</taxon>
        <taxon>Pseudomonadati</taxon>
        <taxon>Pseudomonadota</taxon>
        <taxon>Gammaproteobacteria</taxon>
        <taxon>Legionellales</taxon>
        <taxon>Legionellaceae</taxon>
        <taxon>Legionella</taxon>
    </lineage>
</organism>
<dbReference type="PATRIC" id="fig|45074.5.peg.3139"/>
<accession>A0A0W0YIJ1</accession>
<evidence type="ECO:0000313" key="4">
    <source>
        <dbReference type="EMBL" id="KTD56762.1"/>
    </source>
</evidence>
<dbReference type="SUPFAM" id="SSF53474">
    <property type="entry name" value="alpha/beta-Hydrolases"/>
    <property type="match status" value="1"/>
</dbReference>
<dbReference type="GO" id="GO:0003847">
    <property type="term" value="F:1-alkyl-2-acetylglycerophosphocholine esterase activity"/>
    <property type="evidence" value="ECO:0007669"/>
    <property type="project" value="TreeGrafter"/>
</dbReference>
<dbReference type="ESTHER" id="9gamm-a0a0w0yij1">
    <property type="family name" value="PAF-Acetylhydrolase"/>
</dbReference>
<dbReference type="GO" id="GO:0016042">
    <property type="term" value="P:lipid catabolic process"/>
    <property type="evidence" value="ECO:0007669"/>
    <property type="project" value="UniProtKB-KW"/>
</dbReference>
<keyword evidence="3" id="KW-0443">Lipid metabolism</keyword>
<dbReference type="AlphaFoldDB" id="A0A0W0YIJ1"/>
<dbReference type="Gene3D" id="3.40.50.1820">
    <property type="entry name" value="alpha/beta hydrolase"/>
    <property type="match status" value="1"/>
</dbReference>
<dbReference type="EMBL" id="LNYU01000081">
    <property type="protein sequence ID" value="KTD56762.1"/>
    <property type="molecule type" value="Genomic_DNA"/>
</dbReference>
<dbReference type="InterPro" id="IPR029058">
    <property type="entry name" value="AB_hydrolase_fold"/>
</dbReference>
<dbReference type="Proteomes" id="UP000054703">
    <property type="component" value="Unassembled WGS sequence"/>
</dbReference>
<keyword evidence="1" id="KW-0378">Hydrolase</keyword>
<comment type="caution">
    <text evidence="4">The sequence shown here is derived from an EMBL/GenBank/DDBJ whole genome shotgun (WGS) entry which is preliminary data.</text>
</comment>
<dbReference type="PANTHER" id="PTHR10272:SF0">
    <property type="entry name" value="PLATELET-ACTIVATING FACTOR ACETYLHYDROLASE"/>
    <property type="match status" value="1"/>
</dbReference>
<evidence type="ECO:0000256" key="3">
    <source>
        <dbReference type="ARBA" id="ARBA00023098"/>
    </source>
</evidence>
<gene>
    <name evidence="4" type="ORF">Lsan_2922</name>
</gene>
<dbReference type="PANTHER" id="PTHR10272">
    <property type="entry name" value="PLATELET-ACTIVATING FACTOR ACETYLHYDROLASE"/>
    <property type="match status" value="1"/>
</dbReference>
<sequence length="499" mass="56736">MTLKCIIFIFCVLVTSVGYPENKIETNFLKQPNGPYGVGFEDFHWINQNVCPDINFNGKNQEDFSPNNIKHCHEIITRIYYPTLSKKQSLSPYYPPFVNATLQEIQAQVPNIPKNELEAFKHVKSFSVEKDEVVKNQQFPVLFFIPGSGWPSEIYENSITELVSHGYIVIAISSPFINLVELPNGRVIDPAKLPPKNPQEIAALVPLQKSDVSYIYDVIQNQHNLNIIFSAMDLNHIGIFGHSLGGRVLADVSHDHPTWFQAGATLDIGWDETHHSRNKFTFPFMHEICANRKLISPELPVTFELGDNNYLVVIAPNEQNHTYSYHANFADYSTLQYMPAFDTFLTYAKEQSIKEGFDVKIMLHELTEKETERLIKTTYVLIKMNGEWRGSIYVNQAKQTDFDVNIIEGLRMALDSLSNKSTDKLSDVEVEPIVKEITLLHKMLAAPLGEGNGWVITDAINTYLVEFFDTYLKNKENAPLSKCIPLYKDTYIKCGPGQG</sequence>
<name>A0A0W0YIJ1_9GAMM</name>
<proteinExistence type="predicted"/>
<reference evidence="4 5" key="1">
    <citation type="submission" date="2015-11" db="EMBL/GenBank/DDBJ databases">
        <title>Genomic analysis of 38 Legionella species identifies large and diverse effector repertoires.</title>
        <authorList>
            <person name="Burstein D."/>
            <person name="Amaro F."/>
            <person name="Zusman T."/>
            <person name="Lifshitz Z."/>
            <person name="Cohen O."/>
            <person name="Gilbert J.A."/>
            <person name="Pupko T."/>
            <person name="Shuman H.A."/>
            <person name="Segal G."/>
        </authorList>
    </citation>
    <scope>NUCLEOTIDE SEQUENCE [LARGE SCALE GENOMIC DNA]</scope>
    <source>
        <strain evidence="4 5">SC-63-C7</strain>
    </source>
</reference>
<dbReference type="RefSeq" id="WP_058514883.1">
    <property type="nucleotide sequence ID" value="NZ_CAAAIH010000044.1"/>
</dbReference>
<evidence type="ECO:0000256" key="1">
    <source>
        <dbReference type="ARBA" id="ARBA00022801"/>
    </source>
</evidence>
<keyword evidence="5" id="KW-1185">Reference proteome</keyword>
<evidence type="ECO:0000256" key="2">
    <source>
        <dbReference type="ARBA" id="ARBA00022963"/>
    </source>
</evidence>
<dbReference type="OrthoDB" id="9814760at2"/>
<evidence type="ECO:0000313" key="5">
    <source>
        <dbReference type="Proteomes" id="UP000054703"/>
    </source>
</evidence>